<evidence type="ECO:0000313" key="2">
    <source>
        <dbReference type="Proteomes" id="UP000799755"/>
    </source>
</evidence>
<organism evidence="1 2">
    <name type="scientific">Lindgomyces ingoldianus</name>
    <dbReference type="NCBI Taxonomy" id="673940"/>
    <lineage>
        <taxon>Eukaryota</taxon>
        <taxon>Fungi</taxon>
        <taxon>Dikarya</taxon>
        <taxon>Ascomycota</taxon>
        <taxon>Pezizomycotina</taxon>
        <taxon>Dothideomycetes</taxon>
        <taxon>Pleosporomycetidae</taxon>
        <taxon>Pleosporales</taxon>
        <taxon>Lindgomycetaceae</taxon>
        <taxon>Lindgomyces</taxon>
    </lineage>
</organism>
<comment type="caution">
    <text evidence="1">The sequence shown here is derived from an EMBL/GenBank/DDBJ whole genome shotgun (WGS) entry which is preliminary data.</text>
</comment>
<sequence>MTSYDDYGMPVGAYSEPESLGKQALRVARAFVLYRIKPAADKKFHALTDRNWSWRGILSLVRILIAIWFVTLYWGERSAFNSAIGSCRWESWEKWGIGANPHRLVFVADPQLIDPHTYPDRPWPLNALTIKHTDLYLRRAYSRIQKVLYPDSAVFLGDFFDGGREWSTRTTTSPEERYRKYGESFWLKEYDRFGSIFFGHWQDGGTEPRPGQPGRKIISSLPGNHDLGFGKGIQVSVRKRFNAYFGEGNRIDIIGNHTLVSVDTVSLSALGQENPVEGLWKPAMDFLDNVKAQKGRLVREELRKQQGLRPNLLFLHDILDAGDLAKAELPHFGDSPAEFPTILLSHVPLYRDPGTPCGPLREHWPPTRPPKGQTEPLEKDDRNAISVSGGYQYQNVLDREITKVIAEKVGNIQYAFSGDDHDYCEVLHRAYPSAGSGIREITVKSISWAMGVRYPGFVMLSLWNPVDASGNPLRKDSNAPTLQTHLCLLPDQLGIFIRYITLVGITILSLIVRAALVATGRISTVSHNSDIPLLPVTEHGSSAENEKAALSSSPPESTHITSSSNSSSSSEPGNKLQIRSSSARTRSTSPNGSYELPVVQSKYTYPLIQHAGYYIPDKEEPRAIKTWGSSSAKKSKSRKKGLALFFHEFKKSFLTVAIVVFAWYFWLIWHG</sequence>
<evidence type="ECO:0000313" key="1">
    <source>
        <dbReference type="EMBL" id="KAF2468211.1"/>
    </source>
</evidence>
<reference evidence="1" key="1">
    <citation type="journal article" date="2020" name="Stud. Mycol.">
        <title>101 Dothideomycetes genomes: a test case for predicting lifestyles and emergence of pathogens.</title>
        <authorList>
            <person name="Haridas S."/>
            <person name="Albert R."/>
            <person name="Binder M."/>
            <person name="Bloem J."/>
            <person name="Labutti K."/>
            <person name="Salamov A."/>
            <person name="Andreopoulos B."/>
            <person name="Baker S."/>
            <person name="Barry K."/>
            <person name="Bills G."/>
            <person name="Bluhm B."/>
            <person name="Cannon C."/>
            <person name="Castanera R."/>
            <person name="Culley D."/>
            <person name="Daum C."/>
            <person name="Ezra D."/>
            <person name="Gonzalez J."/>
            <person name="Henrissat B."/>
            <person name="Kuo A."/>
            <person name="Liang C."/>
            <person name="Lipzen A."/>
            <person name="Lutzoni F."/>
            <person name="Magnuson J."/>
            <person name="Mondo S."/>
            <person name="Nolan M."/>
            <person name="Ohm R."/>
            <person name="Pangilinan J."/>
            <person name="Park H.-J."/>
            <person name="Ramirez L."/>
            <person name="Alfaro M."/>
            <person name="Sun H."/>
            <person name="Tritt A."/>
            <person name="Yoshinaga Y."/>
            <person name="Zwiers L.-H."/>
            <person name="Turgeon B."/>
            <person name="Goodwin S."/>
            <person name="Spatafora J."/>
            <person name="Crous P."/>
            <person name="Grigoriev I."/>
        </authorList>
    </citation>
    <scope>NUCLEOTIDE SEQUENCE</scope>
    <source>
        <strain evidence="1">ATCC 200398</strain>
    </source>
</reference>
<accession>A0ACB6QMS2</accession>
<keyword evidence="2" id="KW-1185">Reference proteome</keyword>
<gene>
    <name evidence="1" type="ORF">BDR25DRAFT_290911</name>
</gene>
<dbReference type="EMBL" id="MU003517">
    <property type="protein sequence ID" value="KAF2468211.1"/>
    <property type="molecule type" value="Genomic_DNA"/>
</dbReference>
<proteinExistence type="predicted"/>
<name>A0ACB6QMS2_9PLEO</name>
<protein>
    <submittedName>
        <fullName evidence="1">Uncharacterized protein</fullName>
    </submittedName>
</protein>
<dbReference type="Proteomes" id="UP000799755">
    <property type="component" value="Unassembled WGS sequence"/>
</dbReference>